<feature type="region of interest" description="Disordered" evidence="1">
    <location>
        <begin position="209"/>
        <end position="232"/>
    </location>
</feature>
<evidence type="ECO:0008006" key="4">
    <source>
        <dbReference type="Google" id="ProtNLM"/>
    </source>
</evidence>
<feature type="region of interest" description="Disordered" evidence="1">
    <location>
        <begin position="293"/>
        <end position="345"/>
    </location>
</feature>
<dbReference type="RefSeq" id="WP_015952554.1">
    <property type="nucleotide sequence ID" value="NC_011757.1"/>
</dbReference>
<accession>B7KRP5</accession>
<gene>
    <name evidence="2" type="ordered locus">Mchl_4801</name>
</gene>
<reference evidence="3" key="1">
    <citation type="submission" date="2008-12" db="EMBL/GenBank/DDBJ databases">
        <title>Complete sequence of chromosome of Methylobacterium chloromethanicum CM4.</title>
        <authorList>
            <consortium name="US DOE Joint Genome Institute"/>
            <person name="Lucas S."/>
            <person name="Copeland A."/>
            <person name="Lapidus A."/>
            <person name="Glavina del Rio T."/>
            <person name="Dalin E."/>
            <person name="Tice H."/>
            <person name="Bruce D."/>
            <person name="Goodwin L."/>
            <person name="Pitluck S."/>
            <person name="Chertkov O."/>
            <person name="Brettin T."/>
            <person name="Detter J.C."/>
            <person name="Han C."/>
            <person name="Larimer F."/>
            <person name="Land M."/>
            <person name="Hauser L."/>
            <person name="Kyrpides N."/>
            <person name="Mikhailova N."/>
            <person name="Marx C."/>
            <person name="Richardson P."/>
        </authorList>
    </citation>
    <scope>NUCLEOTIDE SEQUENCE [LARGE SCALE GENOMIC DNA]</scope>
    <source>
        <strain evidence="3">CM4 / NCIMB 13688</strain>
    </source>
</reference>
<dbReference type="Pfam" id="PF17038">
    <property type="entry name" value="CBP_BcsN"/>
    <property type="match status" value="1"/>
</dbReference>
<reference evidence="2 3" key="2">
    <citation type="journal article" date="2012" name="J. Bacteriol.">
        <title>Complete genome sequences of six strains of the genus Methylobacterium.</title>
        <authorList>
            <person name="Marx C.J."/>
            <person name="Bringel F."/>
            <person name="Chistoserdova L."/>
            <person name="Moulin L."/>
            <person name="Farhan Ul Haque M."/>
            <person name="Fleischman D.E."/>
            <person name="Gruffaz C."/>
            <person name="Jourand P."/>
            <person name="Knief C."/>
            <person name="Lee M.C."/>
            <person name="Muller E.E."/>
            <person name="Nadalig T."/>
            <person name="Peyraud R."/>
            <person name="Roselli S."/>
            <person name="Russ L."/>
            <person name="Goodwin L.A."/>
            <person name="Ivanova N."/>
            <person name="Kyrpides N."/>
            <person name="Lajus A."/>
            <person name="Land M.L."/>
            <person name="Medigue C."/>
            <person name="Mikhailova N."/>
            <person name="Nolan M."/>
            <person name="Woyke T."/>
            <person name="Stolyar S."/>
            <person name="Vorholt J.A."/>
            <person name="Vuilleumier S."/>
        </authorList>
    </citation>
    <scope>NUCLEOTIDE SEQUENCE [LARGE SCALE GENOMIC DNA]</scope>
    <source>
        <strain evidence="3">CM4 / NCIMB 13688</strain>
    </source>
</reference>
<name>B7KRP5_METC4</name>
<evidence type="ECO:0000313" key="3">
    <source>
        <dbReference type="Proteomes" id="UP000002385"/>
    </source>
</evidence>
<organism evidence="2 3">
    <name type="scientific">Methylorubrum extorquens (strain CM4 / NCIMB 13688)</name>
    <name type="common">Methylobacterium extorquens</name>
    <dbReference type="NCBI Taxonomy" id="440085"/>
    <lineage>
        <taxon>Bacteria</taxon>
        <taxon>Pseudomonadati</taxon>
        <taxon>Pseudomonadota</taxon>
        <taxon>Alphaproteobacteria</taxon>
        <taxon>Hyphomicrobiales</taxon>
        <taxon>Methylobacteriaceae</taxon>
        <taxon>Methylorubrum</taxon>
    </lineage>
</organism>
<dbReference type="AlphaFoldDB" id="B7KRP5"/>
<feature type="compositionally biased region" description="Polar residues" evidence="1">
    <location>
        <begin position="318"/>
        <end position="329"/>
    </location>
</feature>
<proteinExistence type="predicted"/>
<protein>
    <recommendedName>
        <fullName evidence="4">Cellulose biosynthesis protein BcsN</fullName>
    </recommendedName>
</protein>
<dbReference type="HOGENOM" id="CLU_803658_0_0_5"/>
<sequence length="345" mass="35765">MTEPMLSLDRPHRSIAGSLFRIGGVLLGLTLLGACQTSTARQTAPRFETAFSALGTAGNRPLVSLPNSGPVSSVTETQSSAALRQRIVFAGSRGRIDLTVASGRVWDDPAMAKPSRTGIAAELASLEGGNAYRIVRRPVHNAYGPLGVALSERCAYAWQWIDGLERVELGRGALRGPVSVSLRVQHCHRQPTGAEALLADLVRMRLGPASDPGAGIQRRRVASPKPKQAEPVEMAASAVPASPQAAAASVAPSVVVNGSRTLVMLPQGPAAPQYLAQPAPAAVGPALPAVPRPVATGSATDRPRFLTDAAPPSSPASGTSSRIPQTGPTEPSARFPTGSRPPHGW</sequence>
<dbReference type="Proteomes" id="UP000002385">
    <property type="component" value="Chromosome"/>
</dbReference>
<evidence type="ECO:0000256" key="1">
    <source>
        <dbReference type="SAM" id="MobiDB-lite"/>
    </source>
</evidence>
<evidence type="ECO:0000313" key="2">
    <source>
        <dbReference type="EMBL" id="ACK85572.1"/>
    </source>
</evidence>
<dbReference type="EMBL" id="CP001298">
    <property type="protein sequence ID" value="ACK85572.1"/>
    <property type="molecule type" value="Genomic_DNA"/>
</dbReference>
<dbReference type="InterPro" id="IPR031482">
    <property type="entry name" value="CBP_BcsN"/>
</dbReference>
<dbReference type="KEGG" id="mch:Mchl_4801"/>